<dbReference type="Proteomes" id="UP000001542">
    <property type="component" value="Unassembled WGS sequence"/>
</dbReference>
<proteinExistence type="predicted"/>
<name>A2G9X8_TRIV3</name>
<keyword evidence="1" id="KW-0812">Transmembrane</keyword>
<dbReference type="EMBL" id="DS114754">
    <property type="protein sequence ID" value="EAX86036.1"/>
    <property type="molecule type" value="Genomic_DNA"/>
</dbReference>
<evidence type="ECO:0000313" key="3">
    <source>
        <dbReference type="Proteomes" id="UP000001542"/>
    </source>
</evidence>
<sequence>MPTATPIVMPTATPYVKPTETKTIAPSEGEKGNIIAKSKQAPIIIGSIIGVVALIAIVAVVGIIIHRKLKHCNYKEEISDDFGAVDI</sequence>
<dbReference type="RefSeq" id="XP_001298966.1">
    <property type="nucleotide sequence ID" value="XM_001298965.1"/>
</dbReference>
<keyword evidence="1" id="KW-0472">Membrane</keyword>
<feature type="transmembrane region" description="Helical" evidence="1">
    <location>
        <begin position="43"/>
        <end position="65"/>
    </location>
</feature>
<dbReference type="InParanoid" id="A2G9X8"/>
<dbReference type="AlphaFoldDB" id="A2G9X8"/>
<evidence type="ECO:0000313" key="2">
    <source>
        <dbReference type="EMBL" id="EAX86036.1"/>
    </source>
</evidence>
<keyword evidence="3" id="KW-1185">Reference proteome</keyword>
<evidence type="ECO:0000256" key="1">
    <source>
        <dbReference type="SAM" id="Phobius"/>
    </source>
</evidence>
<keyword evidence="1" id="KW-1133">Transmembrane helix</keyword>
<dbReference type="SMR" id="A2G9X8"/>
<dbReference type="VEuPathDB" id="TrichDB:TVAG_289550"/>
<protein>
    <submittedName>
        <fullName evidence="2">Uncharacterized protein</fullName>
    </submittedName>
</protein>
<gene>
    <name evidence="2" type="ORF">TVAG_289550</name>
</gene>
<dbReference type="KEGG" id="tva:4743678"/>
<dbReference type="VEuPathDB" id="TrichDB:TVAGG3_0187180"/>
<reference evidence="2" key="1">
    <citation type="submission" date="2006-10" db="EMBL/GenBank/DDBJ databases">
        <authorList>
            <person name="Amadeo P."/>
            <person name="Zhao Q."/>
            <person name="Wortman J."/>
            <person name="Fraser-Liggett C."/>
            <person name="Carlton J."/>
        </authorList>
    </citation>
    <scope>NUCLEOTIDE SEQUENCE</scope>
    <source>
        <strain evidence="2">G3</strain>
    </source>
</reference>
<reference evidence="2" key="2">
    <citation type="journal article" date="2007" name="Science">
        <title>Draft genome sequence of the sexually transmitted pathogen Trichomonas vaginalis.</title>
        <authorList>
            <person name="Carlton J.M."/>
            <person name="Hirt R.P."/>
            <person name="Silva J.C."/>
            <person name="Delcher A.L."/>
            <person name="Schatz M."/>
            <person name="Zhao Q."/>
            <person name="Wortman J.R."/>
            <person name="Bidwell S.L."/>
            <person name="Alsmark U.C.M."/>
            <person name="Besteiro S."/>
            <person name="Sicheritz-Ponten T."/>
            <person name="Noel C.J."/>
            <person name="Dacks J.B."/>
            <person name="Foster P.G."/>
            <person name="Simillion C."/>
            <person name="Van de Peer Y."/>
            <person name="Miranda-Saavedra D."/>
            <person name="Barton G.J."/>
            <person name="Westrop G.D."/>
            <person name="Mueller S."/>
            <person name="Dessi D."/>
            <person name="Fiori P.L."/>
            <person name="Ren Q."/>
            <person name="Paulsen I."/>
            <person name="Zhang H."/>
            <person name="Bastida-Corcuera F.D."/>
            <person name="Simoes-Barbosa A."/>
            <person name="Brown M.T."/>
            <person name="Hayes R.D."/>
            <person name="Mukherjee M."/>
            <person name="Okumura C.Y."/>
            <person name="Schneider R."/>
            <person name="Smith A.J."/>
            <person name="Vanacova S."/>
            <person name="Villalvazo M."/>
            <person name="Haas B.J."/>
            <person name="Pertea M."/>
            <person name="Feldblyum T.V."/>
            <person name="Utterback T.R."/>
            <person name="Shu C.L."/>
            <person name="Osoegawa K."/>
            <person name="de Jong P.J."/>
            <person name="Hrdy I."/>
            <person name="Horvathova L."/>
            <person name="Zubacova Z."/>
            <person name="Dolezal P."/>
            <person name="Malik S.B."/>
            <person name="Logsdon J.M. Jr."/>
            <person name="Henze K."/>
            <person name="Gupta A."/>
            <person name="Wang C.C."/>
            <person name="Dunne R.L."/>
            <person name="Upcroft J.A."/>
            <person name="Upcroft P."/>
            <person name="White O."/>
            <person name="Salzberg S.L."/>
            <person name="Tang P."/>
            <person name="Chiu C.-H."/>
            <person name="Lee Y.-S."/>
            <person name="Embley T.M."/>
            <person name="Coombs G.H."/>
            <person name="Mottram J.C."/>
            <person name="Tachezy J."/>
            <person name="Fraser-Liggett C.M."/>
            <person name="Johnson P.J."/>
        </authorList>
    </citation>
    <scope>NUCLEOTIDE SEQUENCE [LARGE SCALE GENOMIC DNA]</scope>
    <source>
        <strain evidence="2">G3</strain>
    </source>
</reference>
<accession>A2G9X8</accession>
<organism evidence="2 3">
    <name type="scientific">Trichomonas vaginalis (strain ATCC PRA-98 / G3)</name>
    <dbReference type="NCBI Taxonomy" id="412133"/>
    <lineage>
        <taxon>Eukaryota</taxon>
        <taxon>Metamonada</taxon>
        <taxon>Parabasalia</taxon>
        <taxon>Trichomonadida</taxon>
        <taxon>Trichomonadidae</taxon>
        <taxon>Trichomonas</taxon>
    </lineage>
</organism>